<dbReference type="RefSeq" id="WP_005605191.1">
    <property type="nucleotide sequence ID" value="NZ_CP102283.1"/>
</dbReference>
<dbReference type="STRING" id="638301.HMPREF0444_0219"/>
<dbReference type="GeneID" id="78411514"/>
<proteinExistence type="predicted"/>
<dbReference type="SUPFAM" id="SSF55154">
    <property type="entry name" value="CYTH-like phosphatases"/>
    <property type="match status" value="1"/>
</dbReference>
<dbReference type="SMART" id="SM01118">
    <property type="entry name" value="CYTH"/>
    <property type="match status" value="1"/>
</dbReference>
<dbReference type="Pfam" id="PF01928">
    <property type="entry name" value="CYTH"/>
    <property type="match status" value="1"/>
</dbReference>
<dbReference type="InterPro" id="IPR033469">
    <property type="entry name" value="CYTH-like_dom_sf"/>
</dbReference>
<organism evidence="2 3">
    <name type="scientific">Granulicatella adiacens ATCC 49175</name>
    <dbReference type="NCBI Taxonomy" id="638301"/>
    <lineage>
        <taxon>Bacteria</taxon>
        <taxon>Bacillati</taxon>
        <taxon>Bacillota</taxon>
        <taxon>Bacilli</taxon>
        <taxon>Lactobacillales</taxon>
        <taxon>Carnobacteriaceae</taxon>
        <taxon>Granulicatella</taxon>
    </lineage>
</organism>
<keyword evidence="3" id="KW-1185">Reference proteome</keyword>
<dbReference type="AlphaFoldDB" id="C8NE74"/>
<dbReference type="HOGENOM" id="CLU_088898_1_0_9"/>
<accession>C8NE74</accession>
<evidence type="ECO:0000313" key="2">
    <source>
        <dbReference type="EMBL" id="EEW37975.1"/>
    </source>
</evidence>
<feature type="domain" description="CYTH" evidence="1">
    <location>
        <begin position="3"/>
        <end position="194"/>
    </location>
</feature>
<comment type="caution">
    <text evidence="2">The sequence shown here is derived from an EMBL/GenBank/DDBJ whole genome shotgun (WGS) entry which is preliminary data.</text>
</comment>
<gene>
    <name evidence="2" type="ORF">HMPREF0444_0219</name>
</gene>
<evidence type="ECO:0000313" key="3">
    <source>
        <dbReference type="Proteomes" id="UP000005926"/>
    </source>
</evidence>
<dbReference type="eggNOG" id="COG4116">
    <property type="taxonomic scope" value="Bacteria"/>
</dbReference>
<dbReference type="EMBL" id="ACKZ01000008">
    <property type="protein sequence ID" value="EEW37975.1"/>
    <property type="molecule type" value="Genomic_DNA"/>
</dbReference>
<protein>
    <submittedName>
        <fullName evidence="2">Adenylate cyclase</fullName>
    </submittedName>
</protein>
<dbReference type="Proteomes" id="UP000005926">
    <property type="component" value="Unassembled WGS sequence"/>
</dbReference>
<dbReference type="PROSITE" id="PS51707">
    <property type="entry name" value="CYTH"/>
    <property type="match status" value="1"/>
</dbReference>
<dbReference type="Gene3D" id="2.40.320.10">
    <property type="entry name" value="Hypothetical Protein Pfu-838710-001"/>
    <property type="match status" value="1"/>
</dbReference>
<sequence>MLQVEREFKNLLTKSQYHSLLEDFKPLLTKEITQTNSYYDWDGILQSHKMALRIRIVEGKAIGEITLKIPQSSLEVLEFTHEMPVEILHQYNEQKQFSLPLSIKEALESNGVFIEKVKQTALLTTHRFEGPLSNNEWLVLDESYYNGKVDYEMEMEVQNLSLGEEVFLQILQKYQIQREQEESKIKRALSSISS</sequence>
<name>C8NE74_9LACT</name>
<dbReference type="InterPro" id="IPR023577">
    <property type="entry name" value="CYTH_domain"/>
</dbReference>
<reference evidence="2 3" key="1">
    <citation type="submission" date="2009-08" db="EMBL/GenBank/DDBJ databases">
        <authorList>
            <person name="Muzny D."/>
            <person name="Qin X."/>
            <person name="Deng J."/>
            <person name="Jiang H."/>
            <person name="Liu Y."/>
            <person name="Qu J."/>
            <person name="Song X.-Z."/>
            <person name="Zhang L."/>
            <person name="Thornton R."/>
            <person name="Coyle M."/>
            <person name="Francisco L."/>
            <person name="Jackson L."/>
            <person name="Javaid M."/>
            <person name="Korchina V."/>
            <person name="Kovar C."/>
            <person name="Mata R."/>
            <person name="Mathew T."/>
            <person name="Ngo R."/>
            <person name="Nguyen L."/>
            <person name="Nguyen N."/>
            <person name="Okwuonu G."/>
            <person name="Ongeri F."/>
            <person name="Pham C."/>
            <person name="Simmons D."/>
            <person name="Wilczek-Boney K."/>
            <person name="Hale W."/>
            <person name="Jakkamsetti A."/>
            <person name="Pham P."/>
            <person name="Ruth R."/>
            <person name="San Lucas F."/>
            <person name="Warren J."/>
            <person name="Zhang J."/>
            <person name="Zhao Z."/>
            <person name="Zhou C."/>
            <person name="Zhu D."/>
            <person name="Lee S."/>
            <person name="Bess C."/>
            <person name="Blankenburg K."/>
            <person name="Forbes L."/>
            <person name="Fu Q."/>
            <person name="Gubbala S."/>
            <person name="Hirani K."/>
            <person name="Jayaseelan J.C."/>
            <person name="Lara F."/>
            <person name="Munidasa M."/>
            <person name="Palculict T."/>
            <person name="Patil S."/>
            <person name="Pu L.-L."/>
            <person name="Saada N."/>
            <person name="Tang L."/>
            <person name="Weissenberger G."/>
            <person name="Zhu Y."/>
            <person name="Hemphill L."/>
            <person name="Shang Y."/>
            <person name="Youmans B."/>
            <person name="Ayvaz T."/>
            <person name="Ross M."/>
            <person name="Santibanez J."/>
            <person name="Aqrawi P."/>
            <person name="Gross S."/>
            <person name="Joshi V."/>
            <person name="Fowler G."/>
            <person name="Nazareth L."/>
            <person name="Reid J."/>
            <person name="Worley K."/>
            <person name="Petrosino J."/>
            <person name="Highlander S."/>
            <person name="Gibbs R."/>
        </authorList>
    </citation>
    <scope>NUCLEOTIDE SEQUENCE [LARGE SCALE GENOMIC DNA]</scope>
    <source>
        <strain evidence="2 3">ATCC 49175</strain>
    </source>
</reference>
<evidence type="ECO:0000259" key="1">
    <source>
        <dbReference type="PROSITE" id="PS51707"/>
    </source>
</evidence>